<protein>
    <submittedName>
        <fullName evidence="1">Uncharacterized protein</fullName>
    </submittedName>
</protein>
<accession>A0ACC2FV93</accession>
<keyword evidence="2" id="KW-1185">Reference proteome</keyword>
<evidence type="ECO:0000313" key="2">
    <source>
        <dbReference type="Proteomes" id="UP001157502"/>
    </source>
</evidence>
<organism evidence="1 2">
    <name type="scientific">Dallia pectoralis</name>
    <name type="common">Alaska blackfish</name>
    <dbReference type="NCBI Taxonomy" id="75939"/>
    <lineage>
        <taxon>Eukaryota</taxon>
        <taxon>Metazoa</taxon>
        <taxon>Chordata</taxon>
        <taxon>Craniata</taxon>
        <taxon>Vertebrata</taxon>
        <taxon>Euteleostomi</taxon>
        <taxon>Actinopterygii</taxon>
        <taxon>Neopterygii</taxon>
        <taxon>Teleostei</taxon>
        <taxon>Protacanthopterygii</taxon>
        <taxon>Esociformes</taxon>
        <taxon>Umbridae</taxon>
        <taxon>Dallia</taxon>
    </lineage>
</organism>
<proteinExistence type="predicted"/>
<sequence>MDRRPTLPLVLLLIGLSLASENYSKTNETDDPSITSMILNANKLTNEMLHQGDILVHKSRNAMKCPEKNNRCLWKKSANGLVNVPYVISSEYSSDQVKTITAAMQSFADKTCIRFVPRNQQTAYIQIENRGGCFSIVGSVGDKQTVSLADFACLRHGIIQHELLHALGFYHEHTRSDRDKYVRINWSYIAKSDMDNFRMEDTNNLGTPYDYGSVMHYDKYAFTTDMAKETITPIPDESVKIGQRKEMSDIDVARVNKLYQCKNANNVRTEGERWAMHEGRRDIP</sequence>
<comment type="caution">
    <text evidence="1">The sequence shown here is derived from an EMBL/GenBank/DDBJ whole genome shotgun (WGS) entry which is preliminary data.</text>
</comment>
<evidence type="ECO:0000313" key="1">
    <source>
        <dbReference type="EMBL" id="KAJ7995272.1"/>
    </source>
</evidence>
<gene>
    <name evidence="1" type="ORF">DPEC_G00242820</name>
</gene>
<reference evidence="1" key="1">
    <citation type="submission" date="2021-05" db="EMBL/GenBank/DDBJ databases">
        <authorList>
            <person name="Pan Q."/>
            <person name="Jouanno E."/>
            <person name="Zahm M."/>
            <person name="Klopp C."/>
            <person name="Cabau C."/>
            <person name="Louis A."/>
            <person name="Berthelot C."/>
            <person name="Parey E."/>
            <person name="Roest Crollius H."/>
            <person name="Montfort J."/>
            <person name="Robinson-Rechavi M."/>
            <person name="Bouchez O."/>
            <person name="Lampietro C."/>
            <person name="Lopez Roques C."/>
            <person name="Donnadieu C."/>
            <person name="Postlethwait J."/>
            <person name="Bobe J."/>
            <person name="Dillon D."/>
            <person name="Chandos A."/>
            <person name="von Hippel F."/>
            <person name="Guiguen Y."/>
        </authorList>
    </citation>
    <scope>NUCLEOTIDE SEQUENCE</scope>
    <source>
        <strain evidence="1">YG-Jan2019</strain>
    </source>
</reference>
<dbReference type="Proteomes" id="UP001157502">
    <property type="component" value="Chromosome 21"/>
</dbReference>
<name>A0ACC2FV93_DALPE</name>
<dbReference type="EMBL" id="CM055748">
    <property type="protein sequence ID" value="KAJ7995272.1"/>
    <property type="molecule type" value="Genomic_DNA"/>
</dbReference>